<dbReference type="GO" id="GO:0000155">
    <property type="term" value="F:phosphorelay sensor kinase activity"/>
    <property type="evidence" value="ECO:0007669"/>
    <property type="project" value="InterPro"/>
</dbReference>
<dbReference type="InterPro" id="IPR005467">
    <property type="entry name" value="His_kinase_dom"/>
</dbReference>
<dbReference type="Pfam" id="PF00512">
    <property type="entry name" value="HisKA"/>
    <property type="match status" value="1"/>
</dbReference>
<organism evidence="13 14">
    <name type="scientific">Williamsia marianensis</name>
    <dbReference type="NCBI Taxonomy" id="85044"/>
    <lineage>
        <taxon>Bacteria</taxon>
        <taxon>Bacillati</taxon>
        <taxon>Actinomycetota</taxon>
        <taxon>Actinomycetes</taxon>
        <taxon>Mycobacteriales</taxon>
        <taxon>Nocardiaceae</taxon>
        <taxon>Williamsia</taxon>
    </lineage>
</organism>
<dbReference type="Proteomes" id="UP000274762">
    <property type="component" value="Unassembled WGS sequence"/>
</dbReference>
<dbReference type="GO" id="GO:0005886">
    <property type="term" value="C:plasma membrane"/>
    <property type="evidence" value="ECO:0007669"/>
    <property type="project" value="UniProtKB-SubCell"/>
</dbReference>
<dbReference type="EMBL" id="RBKV01000001">
    <property type="protein sequence ID" value="RKR94100.1"/>
    <property type="molecule type" value="Genomic_DNA"/>
</dbReference>
<dbReference type="SMART" id="SM00387">
    <property type="entry name" value="HATPase_c"/>
    <property type="match status" value="1"/>
</dbReference>
<dbReference type="FunFam" id="3.30.565.10:FF:000006">
    <property type="entry name" value="Sensor histidine kinase WalK"/>
    <property type="match status" value="1"/>
</dbReference>
<dbReference type="PANTHER" id="PTHR45453">
    <property type="entry name" value="PHOSPHATE REGULON SENSOR PROTEIN PHOR"/>
    <property type="match status" value="1"/>
</dbReference>
<dbReference type="EC" id="2.7.13.3" evidence="4"/>
<comment type="cofactor">
    <cofactor evidence="2">
        <name>a divalent metal cation</name>
        <dbReference type="ChEBI" id="CHEBI:60240"/>
    </cofactor>
</comment>
<evidence type="ECO:0000256" key="5">
    <source>
        <dbReference type="ARBA" id="ARBA00022553"/>
    </source>
</evidence>
<evidence type="ECO:0000256" key="6">
    <source>
        <dbReference type="ARBA" id="ARBA00022679"/>
    </source>
</evidence>
<feature type="domain" description="Histidine kinase" evidence="12">
    <location>
        <begin position="188"/>
        <end position="408"/>
    </location>
</feature>
<feature type="compositionally biased region" description="Polar residues" evidence="11">
    <location>
        <begin position="411"/>
        <end position="431"/>
    </location>
</feature>
<dbReference type="Gene3D" id="1.10.287.130">
    <property type="match status" value="1"/>
</dbReference>
<comment type="catalytic activity">
    <reaction evidence="1">
        <text>ATP + protein L-histidine = ADP + protein N-phospho-L-histidine.</text>
        <dbReference type="EC" id="2.7.13.3"/>
    </reaction>
</comment>
<dbReference type="SUPFAM" id="SSF55874">
    <property type="entry name" value="ATPase domain of HSP90 chaperone/DNA topoisomerase II/histidine kinase"/>
    <property type="match status" value="1"/>
</dbReference>
<dbReference type="GO" id="GO:0016036">
    <property type="term" value="P:cellular response to phosphate starvation"/>
    <property type="evidence" value="ECO:0007669"/>
    <property type="project" value="TreeGrafter"/>
</dbReference>
<dbReference type="InterPro" id="IPR050351">
    <property type="entry name" value="BphY/WalK/GraS-like"/>
</dbReference>
<dbReference type="InterPro" id="IPR004358">
    <property type="entry name" value="Sig_transdc_His_kin-like_C"/>
</dbReference>
<evidence type="ECO:0000313" key="14">
    <source>
        <dbReference type="Proteomes" id="UP000274762"/>
    </source>
</evidence>
<name>A0A495JYN7_WILMA</name>
<dbReference type="PRINTS" id="PR00344">
    <property type="entry name" value="BCTRLSENSOR"/>
</dbReference>
<dbReference type="InterPro" id="IPR003594">
    <property type="entry name" value="HATPase_dom"/>
</dbReference>
<dbReference type="SUPFAM" id="SSF47384">
    <property type="entry name" value="Homodimeric domain of signal transducing histidine kinase"/>
    <property type="match status" value="1"/>
</dbReference>
<dbReference type="GO" id="GO:0005509">
    <property type="term" value="F:calcium ion binding"/>
    <property type="evidence" value="ECO:0007669"/>
    <property type="project" value="UniProtKB-ARBA"/>
</dbReference>
<dbReference type="RefSeq" id="WP_062797277.1">
    <property type="nucleotide sequence ID" value="NZ_CBCRXS010000010.1"/>
</dbReference>
<accession>A0A495JYN7</accession>
<dbReference type="AlphaFoldDB" id="A0A495JYN7"/>
<dbReference type="Pfam" id="PF02518">
    <property type="entry name" value="HATPase_c"/>
    <property type="match status" value="1"/>
</dbReference>
<dbReference type="FunFam" id="1.10.287.130:FF:000001">
    <property type="entry name" value="Two-component sensor histidine kinase"/>
    <property type="match status" value="1"/>
</dbReference>
<comment type="caution">
    <text evidence="13">The sequence shown here is derived from an EMBL/GenBank/DDBJ whole genome shotgun (WGS) entry which is preliminary data.</text>
</comment>
<dbReference type="GO" id="GO:0004721">
    <property type="term" value="F:phosphoprotein phosphatase activity"/>
    <property type="evidence" value="ECO:0007669"/>
    <property type="project" value="TreeGrafter"/>
</dbReference>
<evidence type="ECO:0000256" key="2">
    <source>
        <dbReference type="ARBA" id="ARBA00001968"/>
    </source>
</evidence>
<dbReference type="InterPro" id="IPR036890">
    <property type="entry name" value="HATPase_C_sf"/>
</dbReference>
<evidence type="ECO:0000259" key="12">
    <source>
        <dbReference type="PROSITE" id="PS50109"/>
    </source>
</evidence>
<gene>
    <name evidence="13" type="ORF">DFJ75_0891</name>
</gene>
<keyword evidence="6" id="KW-0808">Transferase</keyword>
<protein>
    <recommendedName>
        <fullName evidence="10">Sensor-like histidine kinase SenX3</fullName>
        <ecNumber evidence="4">2.7.13.3</ecNumber>
    </recommendedName>
</protein>
<dbReference type="Gene3D" id="3.30.565.10">
    <property type="entry name" value="Histidine kinase-like ATPase, C-terminal domain"/>
    <property type="match status" value="1"/>
</dbReference>
<dbReference type="InterPro" id="IPR036097">
    <property type="entry name" value="HisK_dim/P_sf"/>
</dbReference>
<comment type="subcellular location">
    <subcellularLocation>
        <location evidence="3">Cell membrane</location>
    </subcellularLocation>
</comment>
<evidence type="ECO:0000313" key="13">
    <source>
        <dbReference type="EMBL" id="RKR94100.1"/>
    </source>
</evidence>
<evidence type="ECO:0000256" key="11">
    <source>
        <dbReference type="SAM" id="MobiDB-lite"/>
    </source>
</evidence>
<evidence type="ECO:0000256" key="10">
    <source>
        <dbReference type="ARBA" id="ARBA00039401"/>
    </source>
</evidence>
<evidence type="ECO:0000256" key="9">
    <source>
        <dbReference type="ARBA" id="ARBA00023136"/>
    </source>
</evidence>
<dbReference type="CDD" id="cd00082">
    <property type="entry name" value="HisKA"/>
    <property type="match status" value="1"/>
</dbReference>
<evidence type="ECO:0000256" key="7">
    <source>
        <dbReference type="ARBA" id="ARBA00022777"/>
    </source>
</evidence>
<keyword evidence="5" id="KW-0597">Phosphoprotein</keyword>
<reference evidence="13 14" key="1">
    <citation type="submission" date="2018-10" db="EMBL/GenBank/DDBJ databases">
        <title>Sequencing the genomes of 1000 actinobacteria strains.</title>
        <authorList>
            <person name="Klenk H.-P."/>
        </authorList>
    </citation>
    <scope>NUCLEOTIDE SEQUENCE [LARGE SCALE GENOMIC DNA]</scope>
    <source>
        <strain evidence="13 14">DSM 44343</strain>
    </source>
</reference>
<dbReference type="PROSITE" id="PS50109">
    <property type="entry name" value="HIS_KIN"/>
    <property type="match status" value="1"/>
</dbReference>
<feature type="region of interest" description="Disordered" evidence="11">
    <location>
        <begin position="411"/>
        <end position="439"/>
    </location>
</feature>
<evidence type="ECO:0000256" key="3">
    <source>
        <dbReference type="ARBA" id="ARBA00004236"/>
    </source>
</evidence>
<sequence>MTAIFIAAVGVLALLIGVAAGWYLGRRRAASAFSDLARSATPVESDVTPLLHPSSARVPRMTRATLLDLIIDGGETGVAVVDDVRDVVFFNDRANALGMVRDHLLDDDVWDYARYTLESGDTSRFTFVPPQGIGAFVSTGRGPGRKIQSVSCVTERISDGDERYTVIYGQDDSEHMRVEQTRRDFVANVSHELKTPVAAIGLLAEALMESADDPYSVEHFGERVRIEALRMGNMVSELIALSRLQGAEKLPDLEDVEVDVLIDEVIDRAQINAEAAGIKLTTDEDSDLHVDGDHTLLLTALNNLVANAIAYSPSGTAVSVSRRVVTIDNRQMVAIAVTDRGIGIAPQHQQRVFERFFRVDKARSRATGGTGLGLAIVKHVAVNHGGSIDLWSKPGTGSTFTLTIPLATRTTSRAPELSTATSAEPTTQTVVTEERELSR</sequence>
<keyword evidence="7 13" id="KW-0418">Kinase</keyword>
<dbReference type="SMART" id="SM00388">
    <property type="entry name" value="HisKA"/>
    <property type="match status" value="1"/>
</dbReference>
<evidence type="ECO:0000256" key="1">
    <source>
        <dbReference type="ARBA" id="ARBA00000085"/>
    </source>
</evidence>
<keyword evidence="8" id="KW-0902">Two-component regulatory system</keyword>
<dbReference type="InterPro" id="IPR003661">
    <property type="entry name" value="HisK_dim/P_dom"/>
</dbReference>
<proteinExistence type="predicted"/>
<evidence type="ECO:0000256" key="8">
    <source>
        <dbReference type="ARBA" id="ARBA00023012"/>
    </source>
</evidence>
<keyword evidence="9" id="KW-0472">Membrane</keyword>
<dbReference type="PANTHER" id="PTHR45453:SF1">
    <property type="entry name" value="PHOSPHATE REGULON SENSOR PROTEIN PHOR"/>
    <property type="match status" value="1"/>
</dbReference>
<evidence type="ECO:0000256" key="4">
    <source>
        <dbReference type="ARBA" id="ARBA00012438"/>
    </source>
</evidence>